<accession>A0A9D2FWA9</accession>
<proteinExistence type="inferred from homology"/>
<dbReference type="GO" id="GO:0016887">
    <property type="term" value="F:ATP hydrolysis activity"/>
    <property type="evidence" value="ECO:0007669"/>
    <property type="project" value="InterPro"/>
</dbReference>
<gene>
    <name evidence="5" type="ORF">H9965_05955</name>
</gene>
<dbReference type="PANTHER" id="PTHR43392:SF2">
    <property type="entry name" value="AAA-TYPE ATPASE FAMILY PROTEIN _ ANKYRIN REPEAT FAMILY PROTEIN"/>
    <property type="match status" value="1"/>
</dbReference>
<dbReference type="Proteomes" id="UP000824058">
    <property type="component" value="Unassembled WGS sequence"/>
</dbReference>
<evidence type="ECO:0000313" key="5">
    <source>
        <dbReference type="EMBL" id="HIZ67980.1"/>
    </source>
</evidence>
<dbReference type="InterPro" id="IPR027417">
    <property type="entry name" value="P-loop_NTPase"/>
</dbReference>
<dbReference type="InterPro" id="IPR003959">
    <property type="entry name" value="ATPase_AAA_core"/>
</dbReference>
<dbReference type="PANTHER" id="PTHR43392">
    <property type="entry name" value="AAA-TYPE ATPASE FAMILY PROTEIN / ANKYRIN REPEAT FAMILY PROTEIN"/>
    <property type="match status" value="1"/>
</dbReference>
<keyword evidence="2" id="KW-0547">Nucleotide-binding</keyword>
<protein>
    <submittedName>
        <fullName evidence="5">AAA family ATPase</fullName>
    </submittedName>
</protein>
<dbReference type="EMBL" id="DXBD01000041">
    <property type="protein sequence ID" value="HIZ67980.1"/>
    <property type="molecule type" value="Genomic_DNA"/>
</dbReference>
<evidence type="ECO:0000256" key="1">
    <source>
        <dbReference type="ARBA" id="ARBA00010378"/>
    </source>
</evidence>
<dbReference type="InterPro" id="IPR041627">
    <property type="entry name" value="AAA_lid_6"/>
</dbReference>
<reference evidence="5" key="2">
    <citation type="submission" date="2021-04" db="EMBL/GenBank/DDBJ databases">
        <authorList>
            <person name="Gilroy R."/>
        </authorList>
    </citation>
    <scope>NUCLEOTIDE SEQUENCE</scope>
    <source>
        <strain evidence="5">ChiBcolR9-63</strain>
    </source>
</reference>
<keyword evidence="3" id="KW-0067">ATP-binding</keyword>
<comment type="caution">
    <text evidence="5">The sequence shown here is derived from an EMBL/GenBank/DDBJ whole genome shotgun (WGS) entry which is preliminary data.</text>
</comment>
<dbReference type="Gene3D" id="1.10.8.60">
    <property type="match status" value="1"/>
</dbReference>
<name>A0A9D2FWA9_9STRE</name>
<sequence>MISSEYRQKLLDECQKLDLQLQKDKAFEKIALDIVDNKNDAAVLALINQLGHLKHHQETFAKNQAIILQLLYLYLGSKQIDESYQRLKTSSNKSLDDLQEDLNKLVGLTAVKEQVNDLITFNKIQQARVKAGLKKSNKTLHMAFLGNPGTAKTTVARIVGKMYKSLGLLSKGHFIEASRTDLIAEYQGQTAIKVKKLVNRAKGGVLFIDEAYSITENEKSDSYGRECLTELTKALEDYRDDLVVIVAGYSDLMDKFFQSNPGLKSRFNTFIDFPDYTLDELVDIFTFDCNSYEYRPTETALLKVREWFDCKLKEQDENFSNGRLVRNFFDDVVLAQSKRLSKETATPSRNQLMQIIESDIPTYTLKTEDVNK</sequence>
<dbReference type="Pfam" id="PF17866">
    <property type="entry name" value="AAA_lid_6"/>
    <property type="match status" value="1"/>
</dbReference>
<evidence type="ECO:0000256" key="2">
    <source>
        <dbReference type="ARBA" id="ARBA00022741"/>
    </source>
</evidence>
<reference evidence="5" key="1">
    <citation type="journal article" date="2021" name="PeerJ">
        <title>Extensive microbial diversity within the chicken gut microbiome revealed by metagenomics and culture.</title>
        <authorList>
            <person name="Gilroy R."/>
            <person name="Ravi A."/>
            <person name="Getino M."/>
            <person name="Pursley I."/>
            <person name="Horton D.L."/>
            <person name="Alikhan N.F."/>
            <person name="Baker D."/>
            <person name="Gharbi K."/>
            <person name="Hall N."/>
            <person name="Watson M."/>
            <person name="Adriaenssens E.M."/>
            <person name="Foster-Nyarko E."/>
            <person name="Jarju S."/>
            <person name="Secka A."/>
            <person name="Antonio M."/>
            <person name="Oren A."/>
            <person name="Chaudhuri R.R."/>
            <person name="La Ragione R."/>
            <person name="Hildebrand F."/>
            <person name="Pallen M.J."/>
        </authorList>
    </citation>
    <scope>NUCLEOTIDE SEQUENCE</scope>
    <source>
        <strain evidence="5">ChiBcolR9-63</strain>
    </source>
</reference>
<dbReference type="InterPro" id="IPR050773">
    <property type="entry name" value="CbxX/CfxQ_RuBisCO_ESX"/>
</dbReference>
<dbReference type="SMART" id="SM00382">
    <property type="entry name" value="AAA"/>
    <property type="match status" value="1"/>
</dbReference>
<dbReference type="SUPFAM" id="SSF52540">
    <property type="entry name" value="P-loop containing nucleoside triphosphate hydrolases"/>
    <property type="match status" value="1"/>
</dbReference>
<evidence type="ECO:0000259" key="4">
    <source>
        <dbReference type="SMART" id="SM00382"/>
    </source>
</evidence>
<dbReference type="GO" id="GO:0005524">
    <property type="term" value="F:ATP binding"/>
    <property type="evidence" value="ECO:0007669"/>
    <property type="project" value="UniProtKB-KW"/>
</dbReference>
<dbReference type="Gene3D" id="3.40.50.300">
    <property type="entry name" value="P-loop containing nucleotide triphosphate hydrolases"/>
    <property type="match status" value="1"/>
</dbReference>
<organism evidence="5 6">
    <name type="scientific">Candidatus Streptococcus faecavium</name>
    <dbReference type="NCBI Taxonomy" id="2838763"/>
    <lineage>
        <taxon>Bacteria</taxon>
        <taxon>Bacillati</taxon>
        <taxon>Bacillota</taxon>
        <taxon>Bacilli</taxon>
        <taxon>Lactobacillales</taxon>
        <taxon>Streptococcaceae</taxon>
        <taxon>Streptococcus</taxon>
    </lineage>
</organism>
<evidence type="ECO:0000313" key="6">
    <source>
        <dbReference type="Proteomes" id="UP000824058"/>
    </source>
</evidence>
<comment type="similarity">
    <text evidence="1">Belongs to the CbxX/CfxQ family.</text>
</comment>
<dbReference type="AlphaFoldDB" id="A0A9D2FWA9"/>
<dbReference type="FunFam" id="3.40.50.300:FF:000216">
    <property type="entry name" value="Type VII secretion ATPase EccA"/>
    <property type="match status" value="1"/>
</dbReference>
<dbReference type="InterPro" id="IPR003593">
    <property type="entry name" value="AAA+_ATPase"/>
</dbReference>
<evidence type="ECO:0000256" key="3">
    <source>
        <dbReference type="ARBA" id="ARBA00022840"/>
    </source>
</evidence>
<dbReference type="InterPro" id="IPR000641">
    <property type="entry name" value="CbxX/CfxQ"/>
</dbReference>
<dbReference type="Pfam" id="PF00004">
    <property type="entry name" value="AAA"/>
    <property type="match status" value="1"/>
</dbReference>
<feature type="domain" description="AAA+ ATPase" evidence="4">
    <location>
        <begin position="138"/>
        <end position="297"/>
    </location>
</feature>
<dbReference type="CDD" id="cd00009">
    <property type="entry name" value="AAA"/>
    <property type="match status" value="1"/>
</dbReference>
<dbReference type="PRINTS" id="PR00819">
    <property type="entry name" value="CBXCFQXSUPER"/>
</dbReference>